<organism evidence="1 2">
    <name type="scientific">Sinanodonta woodiana</name>
    <name type="common">Chinese pond mussel</name>
    <name type="synonym">Anodonta woodiana</name>
    <dbReference type="NCBI Taxonomy" id="1069815"/>
    <lineage>
        <taxon>Eukaryota</taxon>
        <taxon>Metazoa</taxon>
        <taxon>Spiralia</taxon>
        <taxon>Lophotrochozoa</taxon>
        <taxon>Mollusca</taxon>
        <taxon>Bivalvia</taxon>
        <taxon>Autobranchia</taxon>
        <taxon>Heteroconchia</taxon>
        <taxon>Palaeoheterodonta</taxon>
        <taxon>Unionida</taxon>
        <taxon>Unionoidea</taxon>
        <taxon>Unionidae</taxon>
        <taxon>Unioninae</taxon>
        <taxon>Sinanodonta</taxon>
    </lineage>
</organism>
<comment type="caution">
    <text evidence="1">The sequence shown here is derived from an EMBL/GenBank/DDBJ whole genome shotgun (WGS) entry which is preliminary data.</text>
</comment>
<gene>
    <name evidence="1" type="ORF">ACJMK2_023387</name>
</gene>
<proteinExistence type="predicted"/>
<evidence type="ECO:0000313" key="2">
    <source>
        <dbReference type="Proteomes" id="UP001634394"/>
    </source>
</evidence>
<reference evidence="1 2" key="1">
    <citation type="submission" date="2024-11" db="EMBL/GenBank/DDBJ databases">
        <title>Chromosome-level genome assembly of the freshwater bivalve Anodonta woodiana.</title>
        <authorList>
            <person name="Chen X."/>
        </authorList>
    </citation>
    <scope>NUCLEOTIDE SEQUENCE [LARGE SCALE GENOMIC DNA]</scope>
    <source>
        <strain evidence="1">MN2024</strain>
        <tissue evidence="1">Gills</tissue>
    </source>
</reference>
<dbReference type="AlphaFoldDB" id="A0ABD3T425"/>
<dbReference type="EMBL" id="JBJQND010000019">
    <property type="protein sequence ID" value="KAL3831664.1"/>
    <property type="molecule type" value="Genomic_DNA"/>
</dbReference>
<evidence type="ECO:0000313" key="1">
    <source>
        <dbReference type="EMBL" id="KAL3831664.1"/>
    </source>
</evidence>
<accession>A0ABD3T425</accession>
<name>A0ABD3T425_SINWO</name>
<dbReference type="Proteomes" id="UP001634394">
    <property type="component" value="Unassembled WGS sequence"/>
</dbReference>
<keyword evidence="2" id="KW-1185">Reference proteome</keyword>
<protein>
    <submittedName>
        <fullName evidence="1">Uncharacterized protein</fullName>
    </submittedName>
</protein>
<sequence>MEAPQICITRQASCTNLPWKPLKSVSQEQQLIPICHGSPSNLNRRTSILYQSAIEAPQICITRQESYTDLPLKPLKSVSQEQHLIPICHGSPSDLYHRTSILHQSAMEAPQICITGTASCTNLP</sequence>